<name>A0A0A9D7U0_ARUDO</name>
<organism evidence="1">
    <name type="scientific">Arundo donax</name>
    <name type="common">Giant reed</name>
    <name type="synonym">Donax arundinaceus</name>
    <dbReference type="NCBI Taxonomy" id="35708"/>
    <lineage>
        <taxon>Eukaryota</taxon>
        <taxon>Viridiplantae</taxon>
        <taxon>Streptophyta</taxon>
        <taxon>Embryophyta</taxon>
        <taxon>Tracheophyta</taxon>
        <taxon>Spermatophyta</taxon>
        <taxon>Magnoliopsida</taxon>
        <taxon>Liliopsida</taxon>
        <taxon>Poales</taxon>
        <taxon>Poaceae</taxon>
        <taxon>PACMAD clade</taxon>
        <taxon>Arundinoideae</taxon>
        <taxon>Arundineae</taxon>
        <taxon>Arundo</taxon>
    </lineage>
</organism>
<dbReference type="EMBL" id="GBRH01218083">
    <property type="protein sequence ID" value="JAD79812.1"/>
    <property type="molecule type" value="Transcribed_RNA"/>
</dbReference>
<protein>
    <submittedName>
        <fullName evidence="1">Uncharacterized protein</fullName>
    </submittedName>
</protein>
<dbReference type="AlphaFoldDB" id="A0A0A9D7U0"/>
<accession>A0A0A9D7U0</accession>
<reference evidence="1" key="2">
    <citation type="journal article" date="2015" name="Data Brief">
        <title>Shoot transcriptome of the giant reed, Arundo donax.</title>
        <authorList>
            <person name="Barrero R.A."/>
            <person name="Guerrero F.D."/>
            <person name="Moolhuijzen P."/>
            <person name="Goolsby J.A."/>
            <person name="Tidwell J."/>
            <person name="Bellgard S.E."/>
            <person name="Bellgard M.I."/>
        </authorList>
    </citation>
    <scope>NUCLEOTIDE SEQUENCE</scope>
    <source>
        <tissue evidence="1">Shoot tissue taken approximately 20 cm above the soil surface</tissue>
    </source>
</reference>
<sequence length="93" mass="10319">MLLGFRIRLSVFAPSADPAGRPRQMHVCPPIFSLIMAQFQKVGAKVYGNTPHNIYQRPCNPVVHESSVHVSPTNIWHTTSTSPCTEAHCSSLY</sequence>
<proteinExistence type="predicted"/>
<reference evidence="1" key="1">
    <citation type="submission" date="2014-09" db="EMBL/GenBank/DDBJ databases">
        <authorList>
            <person name="Magalhaes I.L.F."/>
            <person name="Oliveira U."/>
            <person name="Santos F.R."/>
            <person name="Vidigal T.H.D.A."/>
            <person name="Brescovit A.D."/>
            <person name="Santos A.J."/>
        </authorList>
    </citation>
    <scope>NUCLEOTIDE SEQUENCE</scope>
    <source>
        <tissue evidence="1">Shoot tissue taken approximately 20 cm above the soil surface</tissue>
    </source>
</reference>
<evidence type="ECO:0000313" key="1">
    <source>
        <dbReference type="EMBL" id="JAD79812.1"/>
    </source>
</evidence>